<dbReference type="AlphaFoldDB" id="G7KU99"/>
<evidence type="ECO:0000313" key="2">
    <source>
        <dbReference type="EMBL" id="AES80549.1"/>
    </source>
</evidence>
<keyword evidence="4" id="KW-1185">Reference proteome</keyword>
<proteinExistence type="predicted"/>
<dbReference type="EnsemblPlants" id="AES80549">
    <property type="protein sequence ID" value="AES80549"/>
    <property type="gene ID" value="MTR_7g082090"/>
</dbReference>
<sequence>MAYRRRPSVTLKAPLQAVNSIFSYTIMLLLASTFSVHHPLKSLVLFQFNF</sequence>
<reference evidence="2 4" key="2">
    <citation type="journal article" date="2014" name="BMC Genomics">
        <title>An improved genome release (version Mt4.0) for the model legume Medicago truncatula.</title>
        <authorList>
            <person name="Tang H."/>
            <person name="Krishnakumar V."/>
            <person name="Bidwell S."/>
            <person name="Rosen B."/>
            <person name="Chan A."/>
            <person name="Zhou S."/>
            <person name="Gentzbittel L."/>
            <person name="Childs K.L."/>
            <person name="Yandell M."/>
            <person name="Gundlach H."/>
            <person name="Mayer K.F."/>
            <person name="Schwartz D.C."/>
            <person name="Town C.D."/>
        </authorList>
    </citation>
    <scope>GENOME REANNOTATION</scope>
    <source>
        <strain evidence="3 4">cv. Jemalong A17</strain>
    </source>
</reference>
<dbReference type="HOGENOM" id="CLU_3127392_0_0_1"/>
<dbReference type="EMBL" id="CM001223">
    <property type="protein sequence ID" value="AES80549.1"/>
    <property type="molecule type" value="Genomic_DNA"/>
</dbReference>
<dbReference type="PaxDb" id="3880-AES80549"/>
<reference evidence="3" key="3">
    <citation type="submission" date="2015-04" db="UniProtKB">
        <authorList>
            <consortium name="EnsemblPlants"/>
        </authorList>
    </citation>
    <scope>IDENTIFICATION</scope>
    <source>
        <strain evidence="3">cv. Jemalong A17</strain>
    </source>
</reference>
<keyword evidence="1 2" id="KW-0812">Transmembrane</keyword>
<accession>G7KU99</accession>
<protein>
    <submittedName>
        <fullName evidence="2">Transmembrane protein, putative</fullName>
    </submittedName>
</protein>
<evidence type="ECO:0000313" key="4">
    <source>
        <dbReference type="Proteomes" id="UP000002051"/>
    </source>
</evidence>
<evidence type="ECO:0000256" key="1">
    <source>
        <dbReference type="SAM" id="Phobius"/>
    </source>
</evidence>
<organism evidence="2 4">
    <name type="scientific">Medicago truncatula</name>
    <name type="common">Barrel medic</name>
    <name type="synonym">Medicago tribuloides</name>
    <dbReference type="NCBI Taxonomy" id="3880"/>
    <lineage>
        <taxon>Eukaryota</taxon>
        <taxon>Viridiplantae</taxon>
        <taxon>Streptophyta</taxon>
        <taxon>Embryophyta</taxon>
        <taxon>Tracheophyta</taxon>
        <taxon>Spermatophyta</taxon>
        <taxon>Magnoliopsida</taxon>
        <taxon>eudicotyledons</taxon>
        <taxon>Gunneridae</taxon>
        <taxon>Pentapetalae</taxon>
        <taxon>rosids</taxon>
        <taxon>fabids</taxon>
        <taxon>Fabales</taxon>
        <taxon>Fabaceae</taxon>
        <taxon>Papilionoideae</taxon>
        <taxon>50 kb inversion clade</taxon>
        <taxon>NPAAA clade</taxon>
        <taxon>Hologalegina</taxon>
        <taxon>IRL clade</taxon>
        <taxon>Trifolieae</taxon>
        <taxon>Medicago</taxon>
    </lineage>
</organism>
<gene>
    <name evidence="2" type="ordered locus">MTR_7g082090</name>
</gene>
<keyword evidence="1" id="KW-0472">Membrane</keyword>
<reference evidence="2 4" key="1">
    <citation type="journal article" date="2011" name="Nature">
        <title>The Medicago genome provides insight into the evolution of rhizobial symbioses.</title>
        <authorList>
            <person name="Young N.D."/>
            <person name="Debelle F."/>
            <person name="Oldroyd G.E."/>
            <person name="Geurts R."/>
            <person name="Cannon S.B."/>
            <person name="Udvardi M.K."/>
            <person name="Benedito V.A."/>
            <person name="Mayer K.F."/>
            <person name="Gouzy J."/>
            <person name="Schoof H."/>
            <person name="Van de Peer Y."/>
            <person name="Proost S."/>
            <person name="Cook D.R."/>
            <person name="Meyers B.C."/>
            <person name="Spannagl M."/>
            <person name="Cheung F."/>
            <person name="De Mita S."/>
            <person name="Krishnakumar V."/>
            <person name="Gundlach H."/>
            <person name="Zhou S."/>
            <person name="Mudge J."/>
            <person name="Bharti A.K."/>
            <person name="Murray J.D."/>
            <person name="Naoumkina M.A."/>
            <person name="Rosen B."/>
            <person name="Silverstein K.A."/>
            <person name="Tang H."/>
            <person name="Rombauts S."/>
            <person name="Zhao P.X."/>
            <person name="Zhou P."/>
            <person name="Barbe V."/>
            <person name="Bardou P."/>
            <person name="Bechner M."/>
            <person name="Bellec A."/>
            <person name="Berger A."/>
            <person name="Berges H."/>
            <person name="Bidwell S."/>
            <person name="Bisseling T."/>
            <person name="Choisne N."/>
            <person name="Couloux A."/>
            <person name="Denny R."/>
            <person name="Deshpande S."/>
            <person name="Dai X."/>
            <person name="Doyle J.J."/>
            <person name="Dudez A.M."/>
            <person name="Farmer A.D."/>
            <person name="Fouteau S."/>
            <person name="Franken C."/>
            <person name="Gibelin C."/>
            <person name="Gish J."/>
            <person name="Goldstein S."/>
            <person name="Gonzalez A.J."/>
            <person name="Green P.J."/>
            <person name="Hallab A."/>
            <person name="Hartog M."/>
            <person name="Hua A."/>
            <person name="Humphray S.J."/>
            <person name="Jeong D.H."/>
            <person name="Jing Y."/>
            <person name="Jocker A."/>
            <person name="Kenton S.M."/>
            <person name="Kim D.J."/>
            <person name="Klee K."/>
            <person name="Lai H."/>
            <person name="Lang C."/>
            <person name="Lin S."/>
            <person name="Macmil S.L."/>
            <person name="Magdelenat G."/>
            <person name="Matthews L."/>
            <person name="McCorrison J."/>
            <person name="Monaghan E.L."/>
            <person name="Mun J.H."/>
            <person name="Najar F.Z."/>
            <person name="Nicholson C."/>
            <person name="Noirot C."/>
            <person name="O'Bleness M."/>
            <person name="Paule C.R."/>
            <person name="Poulain J."/>
            <person name="Prion F."/>
            <person name="Qin B."/>
            <person name="Qu C."/>
            <person name="Retzel E.F."/>
            <person name="Riddle C."/>
            <person name="Sallet E."/>
            <person name="Samain S."/>
            <person name="Samson N."/>
            <person name="Sanders I."/>
            <person name="Saurat O."/>
            <person name="Scarpelli C."/>
            <person name="Schiex T."/>
            <person name="Segurens B."/>
            <person name="Severin A.J."/>
            <person name="Sherrier D.J."/>
            <person name="Shi R."/>
            <person name="Sims S."/>
            <person name="Singer S.R."/>
            <person name="Sinharoy S."/>
            <person name="Sterck L."/>
            <person name="Viollet A."/>
            <person name="Wang B.B."/>
            <person name="Wang K."/>
            <person name="Wang M."/>
            <person name="Wang X."/>
            <person name="Warfsmann J."/>
            <person name="Weissenbach J."/>
            <person name="White D.D."/>
            <person name="White J.D."/>
            <person name="Wiley G.B."/>
            <person name="Wincker P."/>
            <person name="Xing Y."/>
            <person name="Yang L."/>
            <person name="Yao Z."/>
            <person name="Ying F."/>
            <person name="Zhai J."/>
            <person name="Zhou L."/>
            <person name="Zuber A."/>
            <person name="Denarie J."/>
            <person name="Dixon R.A."/>
            <person name="May G.D."/>
            <person name="Schwartz D.C."/>
            <person name="Rogers J."/>
            <person name="Quetier F."/>
            <person name="Town C.D."/>
            <person name="Roe B.A."/>
        </authorList>
    </citation>
    <scope>NUCLEOTIDE SEQUENCE [LARGE SCALE GENOMIC DNA]</scope>
    <source>
        <strain evidence="2">A17</strain>
        <strain evidence="3 4">cv. Jemalong A17</strain>
    </source>
</reference>
<evidence type="ECO:0000313" key="3">
    <source>
        <dbReference type="EnsemblPlants" id="AES80549"/>
    </source>
</evidence>
<name>G7KU99_MEDTR</name>
<feature type="transmembrane region" description="Helical" evidence="1">
    <location>
        <begin position="21"/>
        <end position="40"/>
    </location>
</feature>
<dbReference type="Proteomes" id="UP000002051">
    <property type="component" value="Unassembled WGS sequence"/>
</dbReference>
<keyword evidence="1" id="KW-1133">Transmembrane helix</keyword>